<dbReference type="Pfam" id="PF01926">
    <property type="entry name" value="MMR_HSR1"/>
    <property type="match status" value="1"/>
</dbReference>
<dbReference type="PANTHER" id="PTHR42714:SF6">
    <property type="entry name" value="TRANSLATION INITIATION FACTOR IF-2"/>
    <property type="match status" value="1"/>
</dbReference>
<dbReference type="EMBL" id="CP064936">
    <property type="protein sequence ID" value="QQA01151.1"/>
    <property type="molecule type" value="Genomic_DNA"/>
</dbReference>
<dbReference type="SUPFAM" id="SSF52540">
    <property type="entry name" value="P-loop containing nucleoside triphosphate hydrolases"/>
    <property type="match status" value="1"/>
</dbReference>
<dbReference type="RefSeq" id="WP_198442742.1">
    <property type="nucleotide sequence ID" value="NZ_CBCSHE010000017.1"/>
</dbReference>
<dbReference type="InterPro" id="IPR041606">
    <property type="entry name" value="HydF_dimer"/>
</dbReference>
<dbReference type="NCBIfam" id="TIGR03918">
    <property type="entry name" value="GTP_HydF"/>
    <property type="match status" value="1"/>
</dbReference>
<dbReference type="NCBIfam" id="TIGR00231">
    <property type="entry name" value="small_GTP"/>
    <property type="match status" value="1"/>
</dbReference>
<keyword evidence="5" id="KW-1185">Reference proteome</keyword>
<reference evidence="4 5" key="1">
    <citation type="submission" date="2020-11" db="EMBL/GenBank/DDBJ databases">
        <title>Treponema Peruensis nv. sp., first commensal Treponema isolated from human feces.</title>
        <authorList>
            <person name="Belkhou C."/>
            <person name="Raes J."/>
        </authorList>
    </citation>
    <scope>NUCLEOTIDE SEQUENCE [LARGE SCALE GENOMIC DNA]</scope>
    <source>
        <strain evidence="4 5">RCC2812</strain>
    </source>
</reference>
<dbReference type="Gene3D" id="3.40.50.11420">
    <property type="match status" value="1"/>
</dbReference>
<dbReference type="GO" id="GO:0005737">
    <property type="term" value="C:cytoplasm"/>
    <property type="evidence" value="ECO:0007669"/>
    <property type="project" value="TreeGrafter"/>
</dbReference>
<sequence length="400" mass="43670">MQTPDSMRIAIGIFGRTNSGKSSLLNAIADQNFSIVSDKKGTTTDPVRKAMELPGTGAVLFTDTAGFCDDGELGVLREEKTLQVLDKSDVVLAVFSCEETNFDWVKKISGKGKKLICVLTKTDCADSKEIEDAKKRIFSVTQTEPVLFSAVTKKGLSELVKKIGEAAHHGHEEEFALTHGLCKKNDTVLLVMPQDIQAPKGRLILPQVRVMRELLDKKCIVVSCTGDTLEQTLSSLCKAPQLIITDSQLFSKVHELCPKESKLTSFSILMAAEKGNIDDFIKGAAALDNLCSESRILIAEACTHVPQKEDIGREKIPALLRKKCPSVKIDFVRGTDFPSSLVNSDGSARYSLIIHCGACMFNREYVLQRQAAAKKAKIPMTNYGIAIAKLTGILSDVFVN</sequence>
<evidence type="ECO:0000313" key="5">
    <source>
        <dbReference type="Proteomes" id="UP000595224"/>
    </source>
</evidence>
<dbReference type="Gene3D" id="3.40.50.11410">
    <property type="match status" value="1"/>
</dbReference>
<dbReference type="GO" id="GO:0030488">
    <property type="term" value="P:tRNA methylation"/>
    <property type="evidence" value="ECO:0007669"/>
    <property type="project" value="TreeGrafter"/>
</dbReference>
<gene>
    <name evidence="4" type="primary">hydF</name>
    <name evidence="4" type="ORF">IWA51_00520</name>
</gene>
<dbReference type="Pfam" id="PF18128">
    <property type="entry name" value="HydF_dimer"/>
    <property type="match status" value="1"/>
</dbReference>
<dbReference type="InterPro" id="IPR006073">
    <property type="entry name" value="GTP-bd"/>
</dbReference>
<organism evidence="4 5">
    <name type="scientific">Treponema peruense</name>
    <dbReference type="NCBI Taxonomy" id="2787628"/>
    <lineage>
        <taxon>Bacteria</taxon>
        <taxon>Pseudomonadati</taxon>
        <taxon>Spirochaetota</taxon>
        <taxon>Spirochaetia</taxon>
        <taxon>Spirochaetales</taxon>
        <taxon>Treponemataceae</taxon>
        <taxon>Treponema</taxon>
    </lineage>
</organism>
<dbReference type="GO" id="GO:0002098">
    <property type="term" value="P:tRNA wobble uridine modification"/>
    <property type="evidence" value="ECO:0007669"/>
    <property type="project" value="TreeGrafter"/>
</dbReference>
<evidence type="ECO:0000259" key="3">
    <source>
        <dbReference type="Pfam" id="PF18133"/>
    </source>
</evidence>
<dbReference type="KEGG" id="tper:IWA51_00520"/>
<protein>
    <submittedName>
        <fullName evidence="4">[FeFe] hydrogenase H-cluster maturation GTPase HydF</fullName>
    </submittedName>
</protein>
<evidence type="ECO:0000259" key="2">
    <source>
        <dbReference type="Pfam" id="PF18128"/>
    </source>
</evidence>
<accession>A0A7T3V590</accession>
<dbReference type="InterPro" id="IPR005225">
    <property type="entry name" value="Small_GTP-bd"/>
</dbReference>
<proteinExistence type="predicted"/>
<evidence type="ECO:0000259" key="1">
    <source>
        <dbReference type="Pfam" id="PF01926"/>
    </source>
</evidence>
<feature type="domain" description="Hydrogen maturase F dimerization" evidence="2">
    <location>
        <begin position="178"/>
        <end position="275"/>
    </location>
</feature>
<feature type="domain" description="Hydrogen maturase F tetramerization" evidence="3">
    <location>
        <begin position="279"/>
        <end position="395"/>
    </location>
</feature>
<dbReference type="InterPro" id="IPR023873">
    <property type="entry name" value="FeFe-hyd_GTPase_HydF"/>
</dbReference>
<dbReference type="InterPro" id="IPR040644">
    <property type="entry name" value="HydF_tetramer"/>
</dbReference>
<dbReference type="Gene3D" id="3.40.50.300">
    <property type="entry name" value="P-loop containing nucleotide triphosphate hydrolases"/>
    <property type="match status" value="1"/>
</dbReference>
<dbReference type="Pfam" id="PF18133">
    <property type="entry name" value="HydF_tetramer"/>
    <property type="match status" value="1"/>
</dbReference>
<dbReference type="InterPro" id="IPR027417">
    <property type="entry name" value="P-loop_NTPase"/>
</dbReference>
<name>A0A7T3V590_9SPIR</name>
<dbReference type="PANTHER" id="PTHR42714">
    <property type="entry name" value="TRNA MODIFICATION GTPASE GTPBP3"/>
    <property type="match status" value="1"/>
</dbReference>
<dbReference type="CDD" id="cd00880">
    <property type="entry name" value="Era_like"/>
    <property type="match status" value="1"/>
</dbReference>
<feature type="domain" description="G" evidence="1">
    <location>
        <begin position="11"/>
        <end position="121"/>
    </location>
</feature>
<dbReference type="GO" id="GO:0005525">
    <property type="term" value="F:GTP binding"/>
    <property type="evidence" value="ECO:0007669"/>
    <property type="project" value="InterPro"/>
</dbReference>
<dbReference type="AlphaFoldDB" id="A0A7T3V590"/>
<dbReference type="Proteomes" id="UP000595224">
    <property type="component" value="Chromosome"/>
</dbReference>
<evidence type="ECO:0000313" key="4">
    <source>
        <dbReference type="EMBL" id="QQA01151.1"/>
    </source>
</evidence>